<protein>
    <recommendedName>
        <fullName evidence="5">Secreted protein</fullName>
    </recommendedName>
</protein>
<gene>
    <name evidence="3" type="ORF">Y717_31035</name>
</gene>
<dbReference type="RefSeq" id="WP_051745747.1">
    <property type="nucleotide sequence ID" value="NZ_AZSP01000303.1"/>
</dbReference>
<evidence type="ECO:0000313" key="4">
    <source>
        <dbReference type="Proteomes" id="UP000245992"/>
    </source>
</evidence>
<evidence type="ECO:0000256" key="1">
    <source>
        <dbReference type="SAM" id="MobiDB-lite"/>
    </source>
</evidence>
<evidence type="ECO:0008006" key="5">
    <source>
        <dbReference type="Google" id="ProtNLM"/>
    </source>
</evidence>
<reference evidence="3 4" key="1">
    <citation type="submission" date="2013-12" db="EMBL/GenBank/DDBJ databases">
        <title>Annotated genome of Streptomyces scopuliridis.</title>
        <authorList>
            <person name="Olson J.B."/>
        </authorList>
    </citation>
    <scope>NUCLEOTIDE SEQUENCE [LARGE SCALE GENOMIC DNA]</scope>
    <source>
        <strain evidence="3 4">RB72</strain>
    </source>
</reference>
<dbReference type="Proteomes" id="UP000245992">
    <property type="component" value="Unassembled WGS sequence"/>
</dbReference>
<evidence type="ECO:0000313" key="3">
    <source>
        <dbReference type="EMBL" id="PVE06391.1"/>
    </source>
</evidence>
<keyword evidence="2" id="KW-0732">Signal</keyword>
<name>A0A2T7SU95_9ACTN</name>
<comment type="caution">
    <text evidence="3">The sequence shown here is derived from an EMBL/GenBank/DDBJ whole genome shotgun (WGS) entry which is preliminary data.</text>
</comment>
<dbReference type="OrthoDB" id="9947519at2"/>
<dbReference type="AlphaFoldDB" id="A0A2T7SU95"/>
<proteinExistence type="predicted"/>
<feature type="compositionally biased region" description="Low complexity" evidence="1">
    <location>
        <begin position="48"/>
        <end position="64"/>
    </location>
</feature>
<evidence type="ECO:0000256" key="2">
    <source>
        <dbReference type="SAM" id="SignalP"/>
    </source>
</evidence>
<sequence>MRLQLSRRVTTAAVCAALVLGTAAPVAAARELPRDSGADTAPSPAPGPMASEASAAPAAPAAPAQQTKPVEDIGDVLKPVADLVRAALKAPGGELSAADIEKHTKAIRDAVTALKATVPADALADVVATVEKSTDSVLEPVAAADPQQP</sequence>
<accession>A0A2T7SU95</accession>
<keyword evidence="4" id="KW-1185">Reference proteome</keyword>
<organism evidence="3 4">
    <name type="scientific">Streptomyces scopuliridis RB72</name>
    <dbReference type="NCBI Taxonomy" id="1440053"/>
    <lineage>
        <taxon>Bacteria</taxon>
        <taxon>Bacillati</taxon>
        <taxon>Actinomycetota</taxon>
        <taxon>Actinomycetes</taxon>
        <taxon>Kitasatosporales</taxon>
        <taxon>Streptomycetaceae</taxon>
        <taxon>Streptomyces</taxon>
    </lineage>
</organism>
<feature type="chain" id="PRO_5038794697" description="Secreted protein" evidence="2">
    <location>
        <begin position="29"/>
        <end position="149"/>
    </location>
</feature>
<feature type="region of interest" description="Disordered" evidence="1">
    <location>
        <begin position="33"/>
        <end position="72"/>
    </location>
</feature>
<dbReference type="STRING" id="1440053.GCA_000718095_02045"/>
<dbReference type="EMBL" id="AZSP01000303">
    <property type="protein sequence ID" value="PVE06391.1"/>
    <property type="molecule type" value="Genomic_DNA"/>
</dbReference>
<feature type="signal peptide" evidence="2">
    <location>
        <begin position="1"/>
        <end position="28"/>
    </location>
</feature>